<gene>
    <name evidence="2" type="ORF">HJG54_34980</name>
</gene>
<geneLocation type="plasmid" evidence="2">
    <name>p1</name>
</geneLocation>
<feature type="domain" description="Thioredoxin-like fold" evidence="1">
    <location>
        <begin position="6"/>
        <end position="68"/>
    </location>
</feature>
<sequence>MAKRLVEVFTAGCPLCDETLKLVRSLACENCDIQVWDLREGNSTSESLEKATQYGIHRVPAVVVNGKLAECCQNQQPISREALVAAGIGQK</sequence>
<name>A0AA96WZR1_9CYAN</name>
<dbReference type="Gene3D" id="3.40.30.10">
    <property type="entry name" value="Glutaredoxin"/>
    <property type="match status" value="1"/>
</dbReference>
<evidence type="ECO:0000313" key="2">
    <source>
        <dbReference type="EMBL" id="WNZ28107.1"/>
    </source>
</evidence>
<protein>
    <submittedName>
        <fullName evidence="2">Glutaredoxin</fullName>
    </submittedName>
</protein>
<evidence type="ECO:0000259" key="1">
    <source>
        <dbReference type="Pfam" id="PF13192"/>
    </source>
</evidence>
<dbReference type="RefSeq" id="WP_316437139.1">
    <property type="nucleotide sequence ID" value="NZ_CP053588.1"/>
</dbReference>
<dbReference type="InterPro" id="IPR036249">
    <property type="entry name" value="Thioredoxin-like_sf"/>
</dbReference>
<organism evidence="2">
    <name type="scientific">Leptolyngbya sp. NK1-12</name>
    <dbReference type="NCBI Taxonomy" id="2547451"/>
    <lineage>
        <taxon>Bacteria</taxon>
        <taxon>Bacillati</taxon>
        <taxon>Cyanobacteriota</taxon>
        <taxon>Cyanophyceae</taxon>
        <taxon>Leptolyngbyales</taxon>
        <taxon>Leptolyngbyaceae</taxon>
        <taxon>Leptolyngbya group</taxon>
        <taxon>Leptolyngbya</taxon>
    </lineage>
</organism>
<dbReference type="AlphaFoldDB" id="A0AA96WZR1"/>
<accession>A0AA96WZR1</accession>
<dbReference type="SUPFAM" id="SSF52833">
    <property type="entry name" value="Thioredoxin-like"/>
    <property type="match status" value="1"/>
</dbReference>
<dbReference type="EMBL" id="CP053588">
    <property type="protein sequence ID" value="WNZ28107.1"/>
    <property type="molecule type" value="Genomic_DNA"/>
</dbReference>
<dbReference type="InterPro" id="IPR012336">
    <property type="entry name" value="Thioredoxin-like_fold"/>
</dbReference>
<reference evidence="2" key="1">
    <citation type="submission" date="2020-05" db="EMBL/GenBank/DDBJ databases">
        <authorList>
            <person name="Zhu T."/>
            <person name="Keshari N."/>
            <person name="Lu X."/>
        </authorList>
    </citation>
    <scope>NUCLEOTIDE SEQUENCE</scope>
    <source>
        <strain evidence="2">NK1-12</strain>
        <plasmid evidence="2">p1</plasmid>
    </source>
</reference>
<proteinExistence type="predicted"/>
<dbReference type="Pfam" id="PF13192">
    <property type="entry name" value="Thioredoxin_3"/>
    <property type="match status" value="1"/>
</dbReference>
<keyword evidence="2" id="KW-0614">Plasmid</keyword>